<evidence type="ECO:0000259" key="3">
    <source>
        <dbReference type="PROSITE" id="PS50250"/>
    </source>
</evidence>
<evidence type="ECO:0000256" key="2">
    <source>
        <dbReference type="ARBA" id="ARBA00022790"/>
    </source>
</evidence>
<protein>
    <recommendedName>
        <fullName evidence="3">PCI domain-containing protein</fullName>
    </recommendedName>
</protein>
<accession>A0A4P9ZV99</accession>
<dbReference type="PROSITE" id="PS50250">
    <property type="entry name" value="PCI"/>
    <property type="match status" value="1"/>
</dbReference>
<dbReference type="PANTHER" id="PTHR15350">
    <property type="entry name" value="COP9 SIGNALOSOME COMPLEX SUBUNIT 7/DENDRITIC CELL PROTEIN GA17"/>
    <property type="match status" value="1"/>
</dbReference>
<reference evidence="5" key="1">
    <citation type="journal article" date="2018" name="Nat. Microbiol.">
        <title>Leveraging single-cell genomics to expand the fungal tree of life.</title>
        <authorList>
            <person name="Ahrendt S.R."/>
            <person name="Quandt C.A."/>
            <person name="Ciobanu D."/>
            <person name="Clum A."/>
            <person name="Salamov A."/>
            <person name="Andreopoulos B."/>
            <person name="Cheng J.F."/>
            <person name="Woyke T."/>
            <person name="Pelin A."/>
            <person name="Henrissat B."/>
            <person name="Reynolds N.K."/>
            <person name="Benny G.L."/>
            <person name="Smith M.E."/>
            <person name="James T.Y."/>
            <person name="Grigoriev I.V."/>
        </authorList>
    </citation>
    <scope>NUCLEOTIDE SEQUENCE [LARGE SCALE GENOMIC DNA]</scope>
    <source>
        <strain evidence="5">RSA 468</strain>
    </source>
</reference>
<keyword evidence="2" id="KW-0736">Signalosome</keyword>
<name>A0A4P9ZV99_9FUNG</name>
<dbReference type="PANTHER" id="PTHR15350:SF5">
    <property type="entry name" value="COP9 SIGNALOSOME COMPLEX SUBUNIT 7"/>
    <property type="match status" value="1"/>
</dbReference>
<dbReference type="STRING" id="215637.A0A4P9ZV99"/>
<keyword evidence="5" id="KW-1185">Reference proteome</keyword>
<dbReference type="GO" id="GO:0008180">
    <property type="term" value="C:COP9 signalosome"/>
    <property type="evidence" value="ECO:0007669"/>
    <property type="project" value="UniProtKB-KW"/>
</dbReference>
<dbReference type="InterPro" id="IPR000717">
    <property type="entry name" value="PCI_dom"/>
</dbReference>
<evidence type="ECO:0000256" key="1">
    <source>
        <dbReference type="ARBA" id="ARBA00008482"/>
    </source>
</evidence>
<feature type="domain" description="PCI" evidence="3">
    <location>
        <begin position="1"/>
        <end position="161"/>
    </location>
</feature>
<organism evidence="4 5">
    <name type="scientific">Dimargaris cristalligena</name>
    <dbReference type="NCBI Taxonomy" id="215637"/>
    <lineage>
        <taxon>Eukaryota</taxon>
        <taxon>Fungi</taxon>
        <taxon>Fungi incertae sedis</taxon>
        <taxon>Zoopagomycota</taxon>
        <taxon>Kickxellomycotina</taxon>
        <taxon>Dimargaritomycetes</taxon>
        <taxon>Dimargaritales</taxon>
        <taxon>Dimargaritaceae</taxon>
        <taxon>Dimargaris</taxon>
    </lineage>
</organism>
<dbReference type="Pfam" id="PF01399">
    <property type="entry name" value="PCI"/>
    <property type="match status" value="1"/>
</dbReference>
<sequence>MDIFTQLESHARIYLDQLEAKPTDAARTLAIIQRVLAAPGVYLFAELLRHPTVQLLADDPETQAYHRLLTTFAFGTWREWKAESDLKITLSPQQEAKLKQLSILSIAEGQQTLLFTDLMGPLDIEDSDHLENLLTDLIYQGIIKGKLSQSQRTLYIDFAVSREVVIDRDLTGISQAIEEWSSTTKNLVNELERSIVDLDAWRTHNQPKKPANDPADVLALDTVDEGYKLPQDLQGVQDEEHASLQILHRLVALATP</sequence>
<dbReference type="Proteomes" id="UP000268162">
    <property type="component" value="Unassembled WGS sequence"/>
</dbReference>
<dbReference type="AlphaFoldDB" id="A0A4P9ZV99"/>
<dbReference type="EMBL" id="ML002585">
    <property type="protein sequence ID" value="RKP36851.1"/>
    <property type="molecule type" value="Genomic_DNA"/>
</dbReference>
<dbReference type="SMART" id="SM00088">
    <property type="entry name" value="PINT"/>
    <property type="match status" value="1"/>
</dbReference>
<gene>
    <name evidence="4" type="ORF">BJ085DRAFT_39777</name>
</gene>
<evidence type="ECO:0000313" key="4">
    <source>
        <dbReference type="EMBL" id="RKP36851.1"/>
    </source>
</evidence>
<evidence type="ECO:0000313" key="5">
    <source>
        <dbReference type="Proteomes" id="UP000268162"/>
    </source>
</evidence>
<comment type="similarity">
    <text evidence="1">Belongs to the CSN7/EIF3M family. CSN7 subfamily.</text>
</comment>
<dbReference type="InterPro" id="IPR045237">
    <property type="entry name" value="COPS7/eIF3m"/>
</dbReference>
<proteinExistence type="inferred from homology"/>